<dbReference type="EMBL" id="GL376588">
    <property type="status" value="NOT_ANNOTATED_CDS"/>
    <property type="molecule type" value="Genomic_DNA"/>
</dbReference>
<dbReference type="InParanoid" id="K3X640"/>
<dbReference type="HOGENOM" id="CLU_2595106_0_0_1"/>
<evidence type="ECO:0000313" key="2">
    <source>
        <dbReference type="Proteomes" id="UP000019132"/>
    </source>
</evidence>
<dbReference type="VEuPathDB" id="FungiDB:PYU1_G012663"/>
<reference evidence="2" key="1">
    <citation type="journal article" date="2010" name="Genome Biol.">
        <title>Genome sequence of the necrotrophic plant pathogen Pythium ultimum reveals original pathogenicity mechanisms and effector repertoire.</title>
        <authorList>
            <person name="Levesque C.A."/>
            <person name="Brouwer H."/>
            <person name="Cano L."/>
            <person name="Hamilton J.P."/>
            <person name="Holt C."/>
            <person name="Huitema E."/>
            <person name="Raffaele S."/>
            <person name="Robideau G.P."/>
            <person name="Thines M."/>
            <person name="Win J."/>
            <person name="Zerillo M.M."/>
            <person name="Beakes G.W."/>
            <person name="Boore J.L."/>
            <person name="Busam D."/>
            <person name="Dumas B."/>
            <person name="Ferriera S."/>
            <person name="Fuerstenberg S.I."/>
            <person name="Gachon C.M."/>
            <person name="Gaulin E."/>
            <person name="Govers F."/>
            <person name="Grenville-Briggs L."/>
            <person name="Horner N."/>
            <person name="Hostetler J."/>
            <person name="Jiang R.H."/>
            <person name="Johnson J."/>
            <person name="Krajaejun T."/>
            <person name="Lin H."/>
            <person name="Meijer H.J."/>
            <person name="Moore B."/>
            <person name="Morris P."/>
            <person name="Phuntmart V."/>
            <person name="Puiu D."/>
            <person name="Shetty J."/>
            <person name="Stajich J.E."/>
            <person name="Tripathy S."/>
            <person name="Wawra S."/>
            <person name="van West P."/>
            <person name="Whitty B.R."/>
            <person name="Coutinho P.M."/>
            <person name="Henrissat B."/>
            <person name="Martin F."/>
            <person name="Thomas P.D."/>
            <person name="Tyler B.M."/>
            <person name="De Vries R.P."/>
            <person name="Kamoun S."/>
            <person name="Yandell M."/>
            <person name="Tisserat N."/>
            <person name="Buell C.R."/>
        </authorList>
    </citation>
    <scope>NUCLEOTIDE SEQUENCE</scope>
    <source>
        <strain evidence="2">DAOM:BR144</strain>
    </source>
</reference>
<reference evidence="1" key="3">
    <citation type="submission" date="2015-02" db="UniProtKB">
        <authorList>
            <consortium name="EnsemblProtists"/>
        </authorList>
    </citation>
    <scope>IDENTIFICATION</scope>
    <source>
        <strain evidence="1">DAOM BR144</strain>
    </source>
</reference>
<dbReference type="STRING" id="431595.K3X640"/>
<accession>K3X640</accession>
<name>K3X640_GLOUD</name>
<keyword evidence="2" id="KW-1185">Reference proteome</keyword>
<dbReference type="Proteomes" id="UP000019132">
    <property type="component" value="Unassembled WGS sequence"/>
</dbReference>
<dbReference type="EnsemblProtists" id="PYU1_T012689">
    <property type="protein sequence ID" value="PYU1_T012689"/>
    <property type="gene ID" value="PYU1_G012663"/>
</dbReference>
<evidence type="ECO:0000313" key="1">
    <source>
        <dbReference type="EnsemblProtists" id="PYU1_T012689"/>
    </source>
</evidence>
<sequence length="80" mass="8901">MYVGRTVVGLPTGIYKFMVFPLHFPDRTEAVRTRVAITFPGMPAELANVAELCLASLVFHVGFIRSTVPPTYPIFQTPVF</sequence>
<reference evidence="2" key="2">
    <citation type="submission" date="2010-04" db="EMBL/GenBank/DDBJ databases">
        <authorList>
            <person name="Buell R."/>
            <person name="Hamilton J."/>
            <person name="Hostetler J."/>
        </authorList>
    </citation>
    <scope>NUCLEOTIDE SEQUENCE [LARGE SCALE GENOMIC DNA]</scope>
    <source>
        <strain evidence="2">DAOM:BR144</strain>
    </source>
</reference>
<protein>
    <submittedName>
        <fullName evidence="1">Uncharacterized protein</fullName>
    </submittedName>
</protein>
<proteinExistence type="predicted"/>
<organism evidence="1 2">
    <name type="scientific">Globisporangium ultimum (strain ATCC 200006 / CBS 805.95 / DAOM BR144)</name>
    <name type="common">Pythium ultimum</name>
    <dbReference type="NCBI Taxonomy" id="431595"/>
    <lineage>
        <taxon>Eukaryota</taxon>
        <taxon>Sar</taxon>
        <taxon>Stramenopiles</taxon>
        <taxon>Oomycota</taxon>
        <taxon>Peronosporomycetes</taxon>
        <taxon>Pythiales</taxon>
        <taxon>Pythiaceae</taxon>
        <taxon>Globisporangium</taxon>
    </lineage>
</organism>
<dbReference type="AlphaFoldDB" id="K3X640"/>